<evidence type="ECO:0000313" key="2">
    <source>
        <dbReference type="Proteomes" id="UP000005239"/>
    </source>
</evidence>
<evidence type="ECO:0000313" key="1">
    <source>
        <dbReference type="EnsemblMetazoa" id="PPA08622.1"/>
    </source>
</evidence>
<accession>A0A8R1U789</accession>
<sequence length="363" mass="41607">MPSVDTPLNLAGLPHDIIRKILRDKDVRLKAASLVRAASFTVLAVLADYLARASQFQFLDILLTAMNENVENRTEQMRQHIASEMERHRRSQDVAIETLLESRRREQAREFANLREQHYAQERALIQLHESQIEMLNQRHANEFREYGCELLDHQSIEAQNLVRLLEERLRSHQQRPMDVDENNNNNREHADALEFRPIAERAHHARGVPDVQHLNEAEARLLVLADDRMDRLVADVLGNRDELPRVRPIAIRMDGVDLDTEEDEDDWENQDEQAFNLDVPRESHVEARVAAAEAAAAAAHAARAADAARARIAALREENEQSKNPAHHFCRECPICDVSPMHRAVFACGKDFRKLTQKVAVD</sequence>
<gene>
    <name evidence="1" type="primary">WBGene00098176</name>
</gene>
<dbReference type="EnsemblMetazoa" id="PPA08622.1">
    <property type="protein sequence ID" value="PPA08622.1"/>
    <property type="gene ID" value="WBGene00098176"/>
</dbReference>
<dbReference type="Proteomes" id="UP000005239">
    <property type="component" value="Unassembled WGS sequence"/>
</dbReference>
<proteinExistence type="predicted"/>
<name>A0A2A6BKN2_PRIPA</name>
<dbReference type="AlphaFoldDB" id="A0A2A6BKN2"/>
<accession>A0A2A6BKN2</accession>
<organism evidence="1 2">
    <name type="scientific">Pristionchus pacificus</name>
    <name type="common">Parasitic nematode worm</name>
    <dbReference type="NCBI Taxonomy" id="54126"/>
    <lineage>
        <taxon>Eukaryota</taxon>
        <taxon>Metazoa</taxon>
        <taxon>Ecdysozoa</taxon>
        <taxon>Nematoda</taxon>
        <taxon>Chromadorea</taxon>
        <taxon>Rhabditida</taxon>
        <taxon>Rhabditina</taxon>
        <taxon>Diplogasteromorpha</taxon>
        <taxon>Diplogasteroidea</taxon>
        <taxon>Neodiplogasteridae</taxon>
        <taxon>Pristionchus</taxon>
    </lineage>
</organism>
<reference evidence="1" key="2">
    <citation type="submission" date="2022-06" db="UniProtKB">
        <authorList>
            <consortium name="EnsemblMetazoa"/>
        </authorList>
    </citation>
    <scope>IDENTIFICATION</scope>
    <source>
        <strain evidence="1">PS312</strain>
    </source>
</reference>
<protein>
    <submittedName>
        <fullName evidence="1">Uncharacterized protein</fullName>
    </submittedName>
</protein>
<keyword evidence="2" id="KW-1185">Reference proteome</keyword>
<reference evidence="2" key="1">
    <citation type="journal article" date="2008" name="Nat. Genet.">
        <title>The Pristionchus pacificus genome provides a unique perspective on nematode lifestyle and parasitism.</title>
        <authorList>
            <person name="Dieterich C."/>
            <person name="Clifton S.W."/>
            <person name="Schuster L.N."/>
            <person name="Chinwalla A."/>
            <person name="Delehaunty K."/>
            <person name="Dinkelacker I."/>
            <person name="Fulton L."/>
            <person name="Fulton R."/>
            <person name="Godfrey J."/>
            <person name="Minx P."/>
            <person name="Mitreva M."/>
            <person name="Roeseler W."/>
            <person name="Tian H."/>
            <person name="Witte H."/>
            <person name="Yang S.P."/>
            <person name="Wilson R.K."/>
            <person name="Sommer R.J."/>
        </authorList>
    </citation>
    <scope>NUCLEOTIDE SEQUENCE [LARGE SCALE GENOMIC DNA]</scope>
    <source>
        <strain evidence="2">PS312</strain>
    </source>
</reference>